<keyword evidence="7 9" id="KW-1133">Transmembrane helix</keyword>
<keyword evidence="11" id="KW-1185">Reference proteome</keyword>
<comment type="function">
    <text evidence="9">Transmembrane (T) component of an energy-coupling factor (ECF) ABC-transporter complex. Unlike classic ABC transporters this ECF transporter provides the energy necessary to transport a number of different substrates.</text>
</comment>
<keyword evidence="8 9" id="KW-0472">Membrane</keyword>
<feature type="transmembrane region" description="Helical" evidence="9">
    <location>
        <begin position="107"/>
        <end position="129"/>
    </location>
</feature>
<feature type="transmembrane region" description="Helical" evidence="9">
    <location>
        <begin position="149"/>
        <end position="172"/>
    </location>
</feature>
<comment type="caution">
    <text evidence="10">The sequence shown here is derived from an EMBL/GenBank/DDBJ whole genome shotgun (WGS) entry which is preliminary data.</text>
</comment>
<keyword evidence="6 9" id="KW-0812">Transmembrane</keyword>
<proteinExistence type="inferred from homology"/>
<reference evidence="10" key="1">
    <citation type="submission" date="2020-08" db="EMBL/GenBank/DDBJ databases">
        <title>Genome public.</title>
        <authorList>
            <person name="Liu C."/>
            <person name="Sun Q."/>
        </authorList>
    </citation>
    <scope>NUCLEOTIDE SEQUENCE</scope>
    <source>
        <strain evidence="10">NSJ-63</strain>
    </source>
</reference>
<dbReference type="CDD" id="cd16914">
    <property type="entry name" value="EcfT"/>
    <property type="match status" value="1"/>
</dbReference>
<dbReference type="Pfam" id="PF02361">
    <property type="entry name" value="CbiQ"/>
    <property type="match status" value="1"/>
</dbReference>
<dbReference type="InterPro" id="IPR051611">
    <property type="entry name" value="ECF_transporter_component"/>
</dbReference>
<name>A0A926DH79_9FIRM</name>
<dbReference type="HAMAP" id="MF_01461">
    <property type="entry name" value="EcfT"/>
    <property type="match status" value="1"/>
</dbReference>
<feature type="transmembrane region" description="Helical" evidence="9">
    <location>
        <begin position="244"/>
        <end position="262"/>
    </location>
</feature>
<comment type="subunit">
    <text evidence="9">Forms a stable energy-coupling factor (ECF) transporter complex composed of 2 membrane-embedded substrate-binding proteins (S component), 2 ATP-binding proteins (A component) and 2 transmembrane proteins (T component).</text>
</comment>
<protein>
    <recommendedName>
        <fullName evidence="3 9">Energy-coupling factor transporter transmembrane protein EcfT</fullName>
        <shortName evidence="9">ECF transporter T component EcfT</shortName>
    </recommendedName>
</protein>
<dbReference type="EMBL" id="JACRSS010000003">
    <property type="protein sequence ID" value="MBC8538870.1"/>
    <property type="molecule type" value="Genomic_DNA"/>
</dbReference>
<evidence type="ECO:0000256" key="1">
    <source>
        <dbReference type="ARBA" id="ARBA00004651"/>
    </source>
</evidence>
<dbReference type="PANTHER" id="PTHR34857:SF2">
    <property type="entry name" value="SLL0384 PROTEIN"/>
    <property type="match status" value="1"/>
</dbReference>
<dbReference type="Proteomes" id="UP000617951">
    <property type="component" value="Unassembled WGS sequence"/>
</dbReference>
<feature type="transmembrane region" description="Helical" evidence="9">
    <location>
        <begin position="73"/>
        <end position="95"/>
    </location>
</feature>
<evidence type="ECO:0000256" key="5">
    <source>
        <dbReference type="ARBA" id="ARBA00022475"/>
    </source>
</evidence>
<sequence length="264" mass="29648">MIKNITLGQYFPGDSVMHRMDPRMKFLLTLALIVLIFCVRTVYGYAAVVAVLLLAILLSRISVKYVLKGIKPLWFILVFTFILNIFFITEGEVLLEWWIFRITEGGLIKAVNIAVRLVLLVSITTVLTLTTSPMEITDALERLLKPLTVLHFPAHEMALMMSIALRFIPTLVDETDRIMKAQTARGASFDSGGLIKRAKGMVPILVPLFVSAFKRADELALAMESRCYHGGKNRTRMKVMHMSFRDFVALGIVAGVTVFICFGF</sequence>
<evidence type="ECO:0000256" key="7">
    <source>
        <dbReference type="ARBA" id="ARBA00022989"/>
    </source>
</evidence>
<keyword evidence="4 9" id="KW-0813">Transport</keyword>
<accession>A0A926DH79</accession>
<evidence type="ECO:0000256" key="3">
    <source>
        <dbReference type="ARBA" id="ARBA00014042"/>
    </source>
</evidence>
<dbReference type="GO" id="GO:0005886">
    <property type="term" value="C:plasma membrane"/>
    <property type="evidence" value="ECO:0007669"/>
    <property type="project" value="UniProtKB-SubCell"/>
</dbReference>
<dbReference type="RefSeq" id="WP_178621626.1">
    <property type="nucleotide sequence ID" value="NZ_JACRSS010000003.1"/>
</dbReference>
<dbReference type="AlphaFoldDB" id="A0A926DH79"/>
<dbReference type="InterPro" id="IPR024919">
    <property type="entry name" value="EcfT"/>
</dbReference>
<evidence type="ECO:0000313" key="11">
    <source>
        <dbReference type="Proteomes" id="UP000617951"/>
    </source>
</evidence>
<evidence type="ECO:0000256" key="4">
    <source>
        <dbReference type="ARBA" id="ARBA00022448"/>
    </source>
</evidence>
<feature type="transmembrane region" description="Helical" evidence="9">
    <location>
        <begin position="26"/>
        <end position="58"/>
    </location>
</feature>
<keyword evidence="5 9" id="KW-1003">Cell membrane</keyword>
<evidence type="ECO:0000256" key="9">
    <source>
        <dbReference type="HAMAP-Rule" id="MF_01461"/>
    </source>
</evidence>
<dbReference type="PANTHER" id="PTHR34857">
    <property type="entry name" value="SLL0384 PROTEIN"/>
    <property type="match status" value="1"/>
</dbReference>
<gene>
    <name evidence="9" type="primary">ecfT</name>
    <name evidence="10" type="ORF">H8693_07970</name>
</gene>
<dbReference type="GO" id="GO:0022857">
    <property type="term" value="F:transmembrane transporter activity"/>
    <property type="evidence" value="ECO:0007669"/>
    <property type="project" value="UniProtKB-UniRule"/>
</dbReference>
<dbReference type="InterPro" id="IPR003339">
    <property type="entry name" value="ABC/ECF_trnsptr_transmembrane"/>
</dbReference>
<comment type="subcellular location">
    <subcellularLocation>
        <location evidence="1 9">Cell membrane</location>
        <topology evidence="1 9">Multi-pass membrane protein</topology>
    </subcellularLocation>
</comment>
<organism evidence="10 11">
    <name type="scientific">Guopingia tenuis</name>
    <dbReference type="NCBI Taxonomy" id="2763656"/>
    <lineage>
        <taxon>Bacteria</taxon>
        <taxon>Bacillati</taxon>
        <taxon>Bacillota</taxon>
        <taxon>Clostridia</taxon>
        <taxon>Christensenellales</taxon>
        <taxon>Christensenellaceae</taxon>
        <taxon>Guopingia</taxon>
    </lineage>
</organism>
<evidence type="ECO:0000256" key="2">
    <source>
        <dbReference type="ARBA" id="ARBA00005660"/>
    </source>
</evidence>
<evidence type="ECO:0000256" key="8">
    <source>
        <dbReference type="ARBA" id="ARBA00023136"/>
    </source>
</evidence>
<evidence type="ECO:0000313" key="10">
    <source>
        <dbReference type="EMBL" id="MBC8538870.1"/>
    </source>
</evidence>
<evidence type="ECO:0000256" key="6">
    <source>
        <dbReference type="ARBA" id="ARBA00022692"/>
    </source>
</evidence>
<comment type="similarity">
    <text evidence="2 9">Belongs to the energy-coupling factor EcfT family.</text>
</comment>